<dbReference type="SUPFAM" id="SSF46785">
    <property type="entry name" value="Winged helix' DNA-binding domain"/>
    <property type="match status" value="1"/>
</dbReference>
<dbReference type="EMBL" id="JAOCQF010000003">
    <property type="protein sequence ID" value="MCT8330937.1"/>
    <property type="molecule type" value="Genomic_DNA"/>
</dbReference>
<evidence type="ECO:0000256" key="2">
    <source>
        <dbReference type="ARBA" id="ARBA00023125"/>
    </source>
</evidence>
<feature type="domain" description="HTH asnC-type" evidence="4">
    <location>
        <begin position="12"/>
        <end position="73"/>
    </location>
</feature>
<dbReference type="SMART" id="SM00344">
    <property type="entry name" value="HTH_ASNC"/>
    <property type="match status" value="1"/>
</dbReference>
<keyword evidence="6" id="KW-1185">Reference proteome</keyword>
<dbReference type="InterPro" id="IPR036390">
    <property type="entry name" value="WH_DNA-bd_sf"/>
</dbReference>
<reference evidence="6" key="1">
    <citation type="submission" date="2023-07" db="EMBL/GenBank/DDBJ databases">
        <title>Defluviimonas sediminis sp. nov., isolated from mangrove sediment.</title>
        <authorList>
            <person name="Liu L."/>
            <person name="Li J."/>
            <person name="Huang Y."/>
            <person name="Pan J."/>
            <person name="Li M."/>
        </authorList>
    </citation>
    <scope>NUCLEOTIDE SEQUENCE [LARGE SCALE GENOMIC DNA]</scope>
    <source>
        <strain evidence="6">FT324</strain>
    </source>
</reference>
<evidence type="ECO:0000259" key="4">
    <source>
        <dbReference type="PROSITE" id="PS50956"/>
    </source>
</evidence>
<dbReference type="Pfam" id="PF01037">
    <property type="entry name" value="AsnC_trans_reg"/>
    <property type="match status" value="1"/>
</dbReference>
<dbReference type="PRINTS" id="PR00033">
    <property type="entry name" value="HTHASNC"/>
</dbReference>
<comment type="caution">
    <text evidence="5">The sequence shown here is derived from an EMBL/GenBank/DDBJ whole genome shotgun (WGS) entry which is preliminary data.</text>
</comment>
<dbReference type="Pfam" id="PF13412">
    <property type="entry name" value="HTH_24"/>
    <property type="match status" value="1"/>
</dbReference>
<evidence type="ECO:0000313" key="6">
    <source>
        <dbReference type="Proteomes" id="UP001205601"/>
    </source>
</evidence>
<dbReference type="Gene3D" id="3.30.70.920">
    <property type="match status" value="1"/>
</dbReference>
<accession>A0ABT2NPS3</accession>
<dbReference type="Proteomes" id="UP001205601">
    <property type="component" value="Unassembled WGS sequence"/>
</dbReference>
<keyword evidence="3" id="KW-0804">Transcription</keyword>
<dbReference type="InterPro" id="IPR019888">
    <property type="entry name" value="Tscrpt_reg_AsnC-like"/>
</dbReference>
<dbReference type="SUPFAM" id="SSF54909">
    <property type="entry name" value="Dimeric alpha+beta barrel"/>
    <property type="match status" value="1"/>
</dbReference>
<dbReference type="PANTHER" id="PTHR30154:SF17">
    <property type="entry name" value="DNA-BINDING TRANSCRIPTIONAL ACTIVATOR DECR"/>
    <property type="match status" value="1"/>
</dbReference>
<evidence type="ECO:0000256" key="3">
    <source>
        <dbReference type="ARBA" id="ARBA00023163"/>
    </source>
</evidence>
<dbReference type="InterPro" id="IPR019887">
    <property type="entry name" value="Tscrpt_reg_AsnC/Lrp_C"/>
</dbReference>
<keyword evidence="1" id="KW-0805">Transcription regulation</keyword>
<protein>
    <submittedName>
        <fullName evidence="5">Lrp/AsnC family transcriptional regulator</fullName>
    </submittedName>
</protein>
<evidence type="ECO:0000313" key="5">
    <source>
        <dbReference type="EMBL" id="MCT8330937.1"/>
    </source>
</evidence>
<dbReference type="InterPro" id="IPR000485">
    <property type="entry name" value="AsnC-type_HTH_dom"/>
</dbReference>
<dbReference type="InterPro" id="IPR011008">
    <property type="entry name" value="Dimeric_a/b-barrel"/>
</dbReference>
<proteinExistence type="predicted"/>
<evidence type="ECO:0000256" key="1">
    <source>
        <dbReference type="ARBA" id="ARBA00023015"/>
    </source>
</evidence>
<name>A0ABT2NPS3_9RHOB</name>
<sequence>MFGSYDLQSQKIDAIDKAILDCVQADGTLSQREVADRIGLSQNACWRRMQRLAQSGILQGAAARVNARALGLDLTVMVFVKTRNHSPDWSKRFRQKVEAIPEITEFHRIGGEWDYFLKVVTTSMSGYDTVYQQLITVGDLETVTGHFSMETILEGRPLRVRISA</sequence>
<dbReference type="PROSITE" id="PS50956">
    <property type="entry name" value="HTH_ASNC_2"/>
    <property type="match status" value="1"/>
</dbReference>
<gene>
    <name evidence="5" type="ORF">N5I32_15570</name>
</gene>
<organism evidence="5 6">
    <name type="scientific">Albidovulum sediminis</name>
    <dbReference type="NCBI Taxonomy" id="3066345"/>
    <lineage>
        <taxon>Bacteria</taxon>
        <taxon>Pseudomonadati</taxon>
        <taxon>Pseudomonadota</taxon>
        <taxon>Alphaproteobacteria</taxon>
        <taxon>Rhodobacterales</taxon>
        <taxon>Paracoccaceae</taxon>
        <taxon>Albidovulum</taxon>
    </lineage>
</organism>
<dbReference type="PANTHER" id="PTHR30154">
    <property type="entry name" value="LEUCINE-RESPONSIVE REGULATORY PROTEIN"/>
    <property type="match status" value="1"/>
</dbReference>
<dbReference type="InterPro" id="IPR036388">
    <property type="entry name" value="WH-like_DNA-bd_sf"/>
</dbReference>
<keyword evidence="2" id="KW-0238">DNA-binding</keyword>
<dbReference type="Gene3D" id="1.10.10.10">
    <property type="entry name" value="Winged helix-like DNA-binding domain superfamily/Winged helix DNA-binding domain"/>
    <property type="match status" value="1"/>
</dbReference>